<dbReference type="AlphaFoldDB" id="A0AA39SWY1"/>
<keyword evidence="3" id="KW-1185">Reference proteome</keyword>
<dbReference type="EMBL" id="JAUESC010000004">
    <property type="protein sequence ID" value="KAK0597269.1"/>
    <property type="molecule type" value="Genomic_DNA"/>
</dbReference>
<sequence>MPVMGEVSMIHVPLEIEVLMGEVTETIKGRECPKVRDDQLTDLQPFGPDPNPNEAHPSGLKPNVLGGFSGSDQGLKGKKVVPTWVRINRPNRFGEDSIRSEVTGVKRLGSERKAGSFQHRKKPKTAAVVVKTVEDGGPVLDKDRTHSDTLGEVAIASDNQFEVSTASVEVPNEVLSAGQSLLARREL</sequence>
<reference evidence="2" key="1">
    <citation type="journal article" date="2022" name="Plant J.">
        <title>Strategies of tolerance reflected in two North American maple genomes.</title>
        <authorList>
            <person name="McEvoy S.L."/>
            <person name="Sezen U.U."/>
            <person name="Trouern-Trend A."/>
            <person name="McMahon S.M."/>
            <person name="Schaberg P.G."/>
            <person name="Yang J."/>
            <person name="Wegrzyn J.L."/>
            <person name="Swenson N.G."/>
        </authorList>
    </citation>
    <scope>NUCLEOTIDE SEQUENCE</scope>
    <source>
        <strain evidence="2">NS2018</strain>
    </source>
</reference>
<name>A0AA39SWY1_ACESA</name>
<accession>A0AA39SWY1</accession>
<proteinExistence type="predicted"/>
<protein>
    <submittedName>
        <fullName evidence="2">Uncharacterized protein</fullName>
    </submittedName>
</protein>
<feature type="region of interest" description="Disordered" evidence="1">
    <location>
        <begin position="33"/>
        <end position="62"/>
    </location>
</feature>
<comment type="caution">
    <text evidence="2">The sequence shown here is derived from an EMBL/GenBank/DDBJ whole genome shotgun (WGS) entry which is preliminary data.</text>
</comment>
<gene>
    <name evidence="2" type="ORF">LWI29_023541</name>
</gene>
<reference evidence="2" key="2">
    <citation type="submission" date="2023-06" db="EMBL/GenBank/DDBJ databases">
        <authorList>
            <person name="Swenson N.G."/>
            <person name="Wegrzyn J.L."/>
            <person name="Mcevoy S.L."/>
        </authorList>
    </citation>
    <scope>NUCLEOTIDE SEQUENCE</scope>
    <source>
        <strain evidence="2">NS2018</strain>
        <tissue evidence="2">Leaf</tissue>
    </source>
</reference>
<organism evidence="2 3">
    <name type="scientific">Acer saccharum</name>
    <name type="common">Sugar maple</name>
    <dbReference type="NCBI Taxonomy" id="4024"/>
    <lineage>
        <taxon>Eukaryota</taxon>
        <taxon>Viridiplantae</taxon>
        <taxon>Streptophyta</taxon>
        <taxon>Embryophyta</taxon>
        <taxon>Tracheophyta</taxon>
        <taxon>Spermatophyta</taxon>
        <taxon>Magnoliopsida</taxon>
        <taxon>eudicotyledons</taxon>
        <taxon>Gunneridae</taxon>
        <taxon>Pentapetalae</taxon>
        <taxon>rosids</taxon>
        <taxon>malvids</taxon>
        <taxon>Sapindales</taxon>
        <taxon>Sapindaceae</taxon>
        <taxon>Hippocastanoideae</taxon>
        <taxon>Acereae</taxon>
        <taxon>Acer</taxon>
    </lineage>
</organism>
<evidence type="ECO:0000313" key="2">
    <source>
        <dbReference type="EMBL" id="KAK0597269.1"/>
    </source>
</evidence>
<dbReference type="Proteomes" id="UP001168877">
    <property type="component" value="Unassembled WGS sequence"/>
</dbReference>
<evidence type="ECO:0000256" key="1">
    <source>
        <dbReference type="SAM" id="MobiDB-lite"/>
    </source>
</evidence>
<evidence type="ECO:0000313" key="3">
    <source>
        <dbReference type="Proteomes" id="UP001168877"/>
    </source>
</evidence>